<evidence type="ECO:0000259" key="2">
    <source>
        <dbReference type="Pfam" id="PF01471"/>
    </source>
</evidence>
<protein>
    <recommendedName>
        <fullName evidence="2">Peptidoglycan binding-like domain-containing protein</fullName>
    </recommendedName>
</protein>
<dbReference type="RefSeq" id="YP_010755332.1">
    <property type="nucleotide sequence ID" value="NC_073468.1"/>
</dbReference>
<accession>A0AAE8YA78</accession>
<sequence>MSDNKDTKPETEEVSASEIDPNSSASSVESEPKEPKQTRAKSAGAKPATAPVAPYAVVGSDPTDSVAYSAAKPPSRNGSRKSLTVHHLQRRLKELGHTDAYADRDGAYGTLTEASVKAWQEEQGYEATGLLTREQFAEVFDGDVNVTVVQDTIADHS</sequence>
<dbReference type="SUPFAM" id="SSF47090">
    <property type="entry name" value="PGBD-like"/>
    <property type="match status" value="1"/>
</dbReference>
<evidence type="ECO:0000313" key="3">
    <source>
        <dbReference type="EMBL" id="UDL15832.1"/>
    </source>
</evidence>
<evidence type="ECO:0000313" key="4">
    <source>
        <dbReference type="EMBL" id="UDL16092.1"/>
    </source>
</evidence>
<organism evidence="4 5">
    <name type="scientific">Microbacterium phage Pumpernickel</name>
    <dbReference type="NCBI Taxonomy" id="2885983"/>
    <lineage>
        <taxon>Viruses</taxon>
        <taxon>Duplodnaviria</taxon>
        <taxon>Heunggongvirae</taxon>
        <taxon>Uroviricota</taxon>
        <taxon>Caudoviricetes</taxon>
        <taxon>Pumpernickelvirus</taxon>
        <taxon>Pumpernickelvirus pumpernickel</taxon>
    </lineage>
</organism>
<dbReference type="InterPro" id="IPR036365">
    <property type="entry name" value="PGBD-like_sf"/>
</dbReference>
<dbReference type="Pfam" id="PF01471">
    <property type="entry name" value="PG_binding_1"/>
    <property type="match status" value="1"/>
</dbReference>
<feature type="compositionally biased region" description="Low complexity" evidence="1">
    <location>
        <begin position="45"/>
        <end position="58"/>
    </location>
</feature>
<proteinExistence type="predicted"/>
<dbReference type="InterPro" id="IPR036366">
    <property type="entry name" value="PGBDSf"/>
</dbReference>
<feature type="domain" description="Peptidoglycan binding-like" evidence="2">
    <location>
        <begin position="85"/>
        <end position="136"/>
    </location>
</feature>
<gene>
    <name evidence="4" type="primary">342</name>
    <name evidence="3" type="synonym">41</name>
    <name evidence="4" type="ORF">SEA_PUMPERNICKEL_342</name>
    <name evidence="3" type="ORF">SEA_PUMPERNICKEL_41</name>
</gene>
<dbReference type="EMBL" id="OK040790">
    <property type="protein sequence ID" value="UDL16092.1"/>
    <property type="molecule type" value="Genomic_DNA"/>
</dbReference>
<feature type="compositionally biased region" description="Polar residues" evidence="1">
    <location>
        <begin position="20"/>
        <end position="29"/>
    </location>
</feature>
<dbReference type="EMBL" id="OK040790">
    <property type="protein sequence ID" value="UDL15832.1"/>
    <property type="molecule type" value="Genomic_DNA"/>
</dbReference>
<dbReference type="GeneID" id="80019983"/>
<dbReference type="Gene3D" id="1.10.101.10">
    <property type="entry name" value="PGBD-like superfamily/PGBD"/>
    <property type="match status" value="1"/>
</dbReference>
<reference evidence="4" key="1">
    <citation type="submission" date="2021-09" db="EMBL/GenBank/DDBJ databases">
        <authorList>
            <person name="Andersen S.H."/>
            <person name="Beall E.A."/>
            <person name="Cappelle B."/>
            <person name="Falteisek K.J."/>
            <person name="Fenske B.A."/>
            <person name="Gansluckner N.W."/>
            <person name="Gilbertson S.M."/>
            <person name="Krings K.J."/>
            <person name="Mobeck M."/>
            <person name="Odeku J.O."/>
            <person name="Poncelet M.E."/>
            <person name="Rohr J.R."/>
            <person name="Rolands L."/>
            <person name="Whipple C.D."/>
            <person name="Whipple E.M."/>
            <person name="Spring A.M."/>
            <person name="Klyczek K."/>
            <person name="Garlena R.A."/>
            <person name="Russell D.A."/>
            <person name="Pope W.H."/>
            <person name="Jacobs-Sera D."/>
            <person name="Hatfull G.F."/>
        </authorList>
    </citation>
    <scope>NUCLEOTIDE SEQUENCE</scope>
</reference>
<dbReference type="Proteomes" id="UP000827768">
    <property type="component" value="Segment"/>
</dbReference>
<dbReference type="KEGG" id="vg:80019983"/>
<name>A0AAE8YA78_9CAUD</name>
<keyword evidence="5" id="KW-1185">Reference proteome</keyword>
<dbReference type="InterPro" id="IPR002477">
    <property type="entry name" value="Peptidoglycan-bd-like"/>
</dbReference>
<feature type="compositionally biased region" description="Basic and acidic residues" evidence="1">
    <location>
        <begin position="1"/>
        <end position="11"/>
    </location>
</feature>
<evidence type="ECO:0000313" key="5">
    <source>
        <dbReference type="Proteomes" id="UP000827768"/>
    </source>
</evidence>
<feature type="region of interest" description="Disordered" evidence="1">
    <location>
        <begin position="1"/>
        <end position="84"/>
    </location>
</feature>
<evidence type="ECO:0000256" key="1">
    <source>
        <dbReference type="SAM" id="MobiDB-lite"/>
    </source>
</evidence>